<organism evidence="1 2">
    <name type="scientific">Trichonephila clavipes</name>
    <name type="common">Golden silk orbweaver</name>
    <name type="synonym">Nephila clavipes</name>
    <dbReference type="NCBI Taxonomy" id="2585209"/>
    <lineage>
        <taxon>Eukaryota</taxon>
        <taxon>Metazoa</taxon>
        <taxon>Ecdysozoa</taxon>
        <taxon>Arthropoda</taxon>
        <taxon>Chelicerata</taxon>
        <taxon>Arachnida</taxon>
        <taxon>Araneae</taxon>
        <taxon>Araneomorphae</taxon>
        <taxon>Entelegynae</taxon>
        <taxon>Araneoidea</taxon>
        <taxon>Nephilidae</taxon>
        <taxon>Trichonephila</taxon>
    </lineage>
</organism>
<comment type="caution">
    <text evidence="1">The sequence shown here is derived from an EMBL/GenBank/DDBJ whole genome shotgun (WGS) entry which is preliminary data.</text>
</comment>
<protein>
    <submittedName>
        <fullName evidence="1">Uncharacterized protein</fullName>
    </submittedName>
</protein>
<evidence type="ECO:0000313" key="1">
    <source>
        <dbReference type="EMBL" id="GFY21859.1"/>
    </source>
</evidence>
<dbReference type="EMBL" id="BMAU01021359">
    <property type="protein sequence ID" value="GFY21859.1"/>
    <property type="molecule type" value="Genomic_DNA"/>
</dbReference>
<evidence type="ECO:0000313" key="2">
    <source>
        <dbReference type="Proteomes" id="UP000887159"/>
    </source>
</evidence>
<proteinExistence type="predicted"/>
<dbReference type="AlphaFoldDB" id="A0A8X6VPM1"/>
<reference evidence="1" key="1">
    <citation type="submission" date="2020-08" db="EMBL/GenBank/DDBJ databases">
        <title>Multicomponent nature underlies the extraordinary mechanical properties of spider dragline silk.</title>
        <authorList>
            <person name="Kono N."/>
            <person name="Nakamura H."/>
            <person name="Mori M."/>
            <person name="Yoshida Y."/>
            <person name="Ohtoshi R."/>
            <person name="Malay A.D."/>
            <person name="Moran D.A.P."/>
            <person name="Tomita M."/>
            <person name="Numata K."/>
            <person name="Arakawa K."/>
        </authorList>
    </citation>
    <scope>NUCLEOTIDE SEQUENCE</scope>
</reference>
<sequence>MLPERYVPEQGPRNSSLKELDCTPAVSCSLEHHASDNTFWLVTNLNFESGGERPPTSLLPNLTRRLASRRLFRVSPCREGTIHLQKSMISPGFEPRS</sequence>
<accession>A0A8X6VPM1</accession>
<name>A0A8X6VPM1_TRICX</name>
<dbReference type="Proteomes" id="UP000887159">
    <property type="component" value="Unassembled WGS sequence"/>
</dbReference>
<keyword evidence="2" id="KW-1185">Reference proteome</keyword>
<gene>
    <name evidence="1" type="ORF">TNCV_3295031</name>
</gene>